<dbReference type="GO" id="GO:0016652">
    <property type="term" value="F:oxidoreductase activity, acting on NAD(P)H as acceptor"/>
    <property type="evidence" value="ECO:0007669"/>
    <property type="project" value="UniProtKB-UniRule"/>
</dbReference>
<keyword evidence="2 6" id="KW-0288">FMN</keyword>
<feature type="binding site" evidence="6">
    <location>
        <begin position="98"/>
        <end position="101"/>
    </location>
    <ligand>
        <name>FMN</name>
        <dbReference type="ChEBI" id="CHEBI:58210"/>
    </ligand>
</feature>
<gene>
    <name evidence="6" type="primary">azoR</name>
    <name evidence="8" type="ORF">CBF30_05535</name>
</gene>
<organism evidence="8 9">
    <name type="scientific">Vagococcus entomophilus</name>
    <dbReference type="NCBI Taxonomy" id="1160095"/>
    <lineage>
        <taxon>Bacteria</taxon>
        <taxon>Bacillati</taxon>
        <taxon>Bacillota</taxon>
        <taxon>Bacilli</taxon>
        <taxon>Lactobacillales</taxon>
        <taxon>Enterococcaceae</taxon>
        <taxon>Vagococcus</taxon>
    </lineage>
</organism>
<dbReference type="PANTHER" id="PTHR43741">
    <property type="entry name" value="FMN-DEPENDENT NADH-AZOREDUCTASE 1"/>
    <property type="match status" value="1"/>
</dbReference>
<comment type="similarity">
    <text evidence="6">Belongs to the azoreductase type 1 family.</text>
</comment>
<keyword evidence="1 6" id="KW-0285">Flavoprotein</keyword>
<evidence type="ECO:0000259" key="7">
    <source>
        <dbReference type="Pfam" id="PF02525"/>
    </source>
</evidence>
<dbReference type="EMBL" id="NGJZ01000001">
    <property type="protein sequence ID" value="RSU08688.1"/>
    <property type="molecule type" value="Genomic_DNA"/>
</dbReference>
<dbReference type="EC" id="1.6.5.-" evidence="6"/>
<reference evidence="8 9" key="1">
    <citation type="submission" date="2017-05" db="EMBL/GenBank/DDBJ databases">
        <title>Vagococcus spp. assemblies.</title>
        <authorList>
            <person name="Gulvik C.A."/>
        </authorList>
    </citation>
    <scope>NUCLEOTIDE SEQUENCE [LARGE SCALE GENOMIC DNA]</scope>
    <source>
        <strain evidence="8 9">DSM 24756</strain>
    </source>
</reference>
<dbReference type="EC" id="1.7.1.17" evidence="6"/>
<accession>A0A430AKS2</accession>
<evidence type="ECO:0000256" key="1">
    <source>
        <dbReference type="ARBA" id="ARBA00022630"/>
    </source>
</evidence>
<comment type="subunit">
    <text evidence="6">Homodimer.</text>
</comment>
<dbReference type="RefSeq" id="WP_126823525.1">
    <property type="nucleotide sequence ID" value="NZ_JBHLWU010000001.1"/>
</dbReference>
<comment type="caution">
    <text evidence="8">The sequence shown here is derived from an EMBL/GenBank/DDBJ whole genome shotgun (WGS) entry which is preliminary data.</text>
</comment>
<dbReference type="SUPFAM" id="SSF52218">
    <property type="entry name" value="Flavoproteins"/>
    <property type="match status" value="1"/>
</dbReference>
<feature type="domain" description="Flavodoxin-like fold" evidence="7">
    <location>
        <begin position="3"/>
        <end position="204"/>
    </location>
</feature>
<dbReference type="GO" id="GO:0016655">
    <property type="term" value="F:oxidoreductase activity, acting on NAD(P)H, quinone or similar compound as acceptor"/>
    <property type="evidence" value="ECO:0007669"/>
    <property type="project" value="InterPro"/>
</dbReference>
<dbReference type="InterPro" id="IPR029039">
    <property type="entry name" value="Flavoprotein-like_sf"/>
</dbReference>
<evidence type="ECO:0000256" key="4">
    <source>
        <dbReference type="ARBA" id="ARBA00023027"/>
    </source>
</evidence>
<dbReference type="AlphaFoldDB" id="A0A430AKS2"/>
<dbReference type="GO" id="GO:0010181">
    <property type="term" value="F:FMN binding"/>
    <property type="evidence" value="ECO:0007669"/>
    <property type="project" value="UniProtKB-UniRule"/>
</dbReference>
<evidence type="ECO:0000256" key="6">
    <source>
        <dbReference type="HAMAP-Rule" id="MF_01216"/>
    </source>
</evidence>
<evidence type="ECO:0000256" key="3">
    <source>
        <dbReference type="ARBA" id="ARBA00023002"/>
    </source>
</evidence>
<evidence type="ECO:0000313" key="8">
    <source>
        <dbReference type="EMBL" id="RSU08688.1"/>
    </source>
</evidence>
<dbReference type="PANTHER" id="PTHR43741:SF4">
    <property type="entry name" value="FMN-DEPENDENT NADH:QUINONE OXIDOREDUCTASE"/>
    <property type="match status" value="1"/>
</dbReference>
<comment type="catalytic activity">
    <reaction evidence="5">
        <text>N,N-dimethyl-1,4-phenylenediamine + anthranilate + 2 NAD(+) = 2-(4-dimethylaminophenyl)diazenylbenzoate + 2 NADH + 2 H(+)</text>
        <dbReference type="Rhea" id="RHEA:55872"/>
        <dbReference type="ChEBI" id="CHEBI:15378"/>
        <dbReference type="ChEBI" id="CHEBI:15783"/>
        <dbReference type="ChEBI" id="CHEBI:16567"/>
        <dbReference type="ChEBI" id="CHEBI:57540"/>
        <dbReference type="ChEBI" id="CHEBI:57945"/>
        <dbReference type="ChEBI" id="CHEBI:71579"/>
        <dbReference type="EC" id="1.7.1.17"/>
    </reaction>
    <physiologicalReaction direction="right-to-left" evidence="5">
        <dbReference type="Rhea" id="RHEA:55874"/>
    </physiologicalReaction>
</comment>
<keyword evidence="9" id="KW-1185">Reference proteome</keyword>
<dbReference type="NCBIfam" id="NF010075">
    <property type="entry name" value="PRK13556.1"/>
    <property type="match status" value="1"/>
</dbReference>
<dbReference type="InterPro" id="IPR023048">
    <property type="entry name" value="NADH:quinone_OxRdtase_FMN_depd"/>
</dbReference>
<proteinExistence type="inferred from homology"/>
<dbReference type="Proteomes" id="UP000288669">
    <property type="component" value="Unassembled WGS sequence"/>
</dbReference>
<comment type="cofactor">
    <cofactor evidence="6">
        <name>FMN</name>
        <dbReference type="ChEBI" id="CHEBI:58210"/>
    </cofactor>
    <text evidence="6">Binds 1 FMN per subunit.</text>
</comment>
<comment type="catalytic activity">
    <reaction evidence="6">
        <text>2 a quinone + NADH + H(+) = 2 a 1,4-benzosemiquinone + NAD(+)</text>
        <dbReference type="Rhea" id="RHEA:65952"/>
        <dbReference type="ChEBI" id="CHEBI:15378"/>
        <dbReference type="ChEBI" id="CHEBI:57540"/>
        <dbReference type="ChEBI" id="CHEBI:57945"/>
        <dbReference type="ChEBI" id="CHEBI:132124"/>
        <dbReference type="ChEBI" id="CHEBI:134225"/>
    </reaction>
</comment>
<dbReference type="InterPro" id="IPR050104">
    <property type="entry name" value="FMN-dep_NADH:Q_OxRdtase_AzoR1"/>
</dbReference>
<protein>
    <recommendedName>
        <fullName evidence="6">FMN dependent NADH:quinone oxidoreductase</fullName>
        <ecNumber evidence="6">1.6.5.-</ecNumber>
    </recommendedName>
    <alternativeName>
        <fullName evidence="6">Azo-dye reductase</fullName>
    </alternativeName>
    <alternativeName>
        <fullName evidence="6">FMN-dependent NADH-azo compound oxidoreductase</fullName>
    </alternativeName>
    <alternativeName>
        <fullName evidence="6">FMN-dependent NADH-azoreductase</fullName>
        <ecNumber evidence="6">1.7.1.17</ecNumber>
    </alternativeName>
</protein>
<dbReference type="Gene3D" id="3.40.50.360">
    <property type="match status" value="1"/>
</dbReference>
<dbReference type="InterPro" id="IPR003680">
    <property type="entry name" value="Flavodoxin_fold"/>
</dbReference>
<dbReference type="GO" id="GO:0009055">
    <property type="term" value="F:electron transfer activity"/>
    <property type="evidence" value="ECO:0007669"/>
    <property type="project" value="UniProtKB-UniRule"/>
</dbReference>
<dbReference type="Pfam" id="PF02525">
    <property type="entry name" value="Flavodoxin_2"/>
    <property type="match status" value="1"/>
</dbReference>
<keyword evidence="3 6" id="KW-0560">Oxidoreductase</keyword>
<name>A0A430AKS2_9ENTE</name>
<comment type="function">
    <text evidence="6">Quinone reductase that provides resistance to thiol-specific stress caused by electrophilic quinones.</text>
</comment>
<evidence type="ECO:0000313" key="9">
    <source>
        <dbReference type="Proteomes" id="UP000288669"/>
    </source>
</evidence>
<keyword evidence="4 6" id="KW-0520">NAD</keyword>
<comment type="function">
    <text evidence="6">Also exhibits azoreductase activity. Catalyzes the reductive cleavage of the azo bond in aromatic azo compounds to the corresponding amines.</text>
</comment>
<dbReference type="HAMAP" id="MF_01216">
    <property type="entry name" value="Azoreductase_type1"/>
    <property type="match status" value="1"/>
</dbReference>
<comment type="caution">
    <text evidence="6">Lacks conserved residue(s) required for the propagation of feature annotation.</text>
</comment>
<evidence type="ECO:0000256" key="5">
    <source>
        <dbReference type="ARBA" id="ARBA00048542"/>
    </source>
</evidence>
<feature type="binding site" evidence="6">
    <location>
        <begin position="17"/>
        <end position="19"/>
    </location>
    <ligand>
        <name>FMN</name>
        <dbReference type="ChEBI" id="CHEBI:58210"/>
    </ligand>
</feature>
<evidence type="ECO:0000256" key="2">
    <source>
        <dbReference type="ARBA" id="ARBA00022643"/>
    </source>
</evidence>
<sequence length="210" mass="23163">MTNVLLIKGNDRPSTDSVSVKMYETFLQEVQKKEEVSVTIYDVYAENTPFMGQVLFSAFNKLQNGSELSKEEQEILAAKQKAMDLVTAADVLVVAFPMWNLTIPAKLQTFIDYIFAAGYAFKYDAQGNMVPLLTDKKVILLGARGGVYSIPEMQALEMSANYLSNTFGGIFGMEILDTVIIEGHAAQPSQAEEIIQNGLEKVKESVAKIS</sequence>
<dbReference type="OrthoDB" id="9798454at2"/>